<feature type="region of interest" description="Disordered" evidence="1">
    <location>
        <begin position="1"/>
        <end position="96"/>
    </location>
</feature>
<feature type="compositionally biased region" description="Polar residues" evidence="1">
    <location>
        <begin position="73"/>
        <end position="96"/>
    </location>
</feature>
<organism evidence="2">
    <name type="scientific">Lygus hesperus</name>
    <name type="common">Western plant bug</name>
    <dbReference type="NCBI Taxonomy" id="30085"/>
    <lineage>
        <taxon>Eukaryota</taxon>
        <taxon>Metazoa</taxon>
        <taxon>Ecdysozoa</taxon>
        <taxon>Arthropoda</taxon>
        <taxon>Hexapoda</taxon>
        <taxon>Insecta</taxon>
        <taxon>Pterygota</taxon>
        <taxon>Neoptera</taxon>
        <taxon>Paraneoptera</taxon>
        <taxon>Hemiptera</taxon>
        <taxon>Heteroptera</taxon>
        <taxon>Panheteroptera</taxon>
        <taxon>Cimicomorpha</taxon>
        <taxon>Miridae</taxon>
        <taxon>Mirini</taxon>
        <taxon>Lygus</taxon>
    </lineage>
</organism>
<reference evidence="2" key="2">
    <citation type="submission" date="2014-07" db="EMBL/GenBank/DDBJ databases">
        <authorList>
            <person name="Hull J."/>
        </authorList>
    </citation>
    <scope>NUCLEOTIDE SEQUENCE</scope>
</reference>
<evidence type="ECO:0000256" key="1">
    <source>
        <dbReference type="SAM" id="MobiDB-lite"/>
    </source>
</evidence>
<accession>A0A0A9W2I3</accession>
<feature type="compositionally biased region" description="Acidic residues" evidence="1">
    <location>
        <begin position="1"/>
        <end position="18"/>
    </location>
</feature>
<proteinExistence type="predicted"/>
<dbReference type="EMBL" id="GBHO01042003">
    <property type="protein sequence ID" value="JAG01601.1"/>
    <property type="molecule type" value="Transcribed_RNA"/>
</dbReference>
<feature type="compositionally biased region" description="Acidic residues" evidence="1">
    <location>
        <begin position="39"/>
        <end position="56"/>
    </location>
</feature>
<gene>
    <name evidence="2" type="primary">cygb2</name>
    <name evidence="2" type="ORF">CM83_6590</name>
</gene>
<name>A0A0A9W2I3_LYGHE</name>
<feature type="non-terminal residue" evidence="2">
    <location>
        <position position="360"/>
    </location>
</feature>
<feature type="compositionally biased region" description="Low complexity" evidence="1">
    <location>
        <begin position="61"/>
        <end position="72"/>
    </location>
</feature>
<evidence type="ECO:0000313" key="2">
    <source>
        <dbReference type="EMBL" id="JAG01601.1"/>
    </source>
</evidence>
<protein>
    <submittedName>
        <fullName evidence="2">Cytoglobin-2</fullName>
    </submittedName>
</protein>
<reference evidence="2" key="1">
    <citation type="journal article" date="2014" name="PLoS ONE">
        <title>Transcriptome-Based Identification of ABC Transporters in the Western Tarnished Plant Bug Lygus hesperus.</title>
        <authorList>
            <person name="Hull J.J."/>
            <person name="Chaney K."/>
            <person name="Geib S.M."/>
            <person name="Fabrick J.A."/>
            <person name="Brent C.S."/>
            <person name="Walsh D."/>
            <person name="Lavine L.C."/>
        </authorList>
    </citation>
    <scope>NUCLEOTIDE SEQUENCE</scope>
</reference>
<sequence>MEDTEVEVDGESEQDELFPDSSVPTVTSSQFQEWGFNQEQEEGEEEEDEEDNDEIAIEPMLLESQQVLSSLVDESTTATTGEGQPNGDVDQNVQPSADISVPTLIFGETWSKPYKPTPFDDAFSNETLYGPEYVPPHQAQLVKGLESVEKKKVGLSSDKPIPVFYMDLKRLKGEEKFDAFSEDEEPVLRTEYTPYVPREPECPEPVITEEKIIVRDVRKGPSSPESKQEGADVLTNLNPTTSFVNSRPSLARRRSLIISAPLEWENQDLTPHQRDLFNVSFEELSPAEVAIIKGLWKCITSNLWTFGALTTINFFRIRGHMAFTDQKATPEEIMRCRFLWPHANQAMKSMEAVVLNLHKP</sequence>
<dbReference type="AlphaFoldDB" id="A0A0A9W2I3"/>